<dbReference type="Proteomes" id="UP000198329">
    <property type="component" value="Chromosome I"/>
</dbReference>
<dbReference type="KEGG" id="png:PNIG_a0483"/>
<evidence type="ECO:0000313" key="2">
    <source>
        <dbReference type="Proteomes" id="UP000198329"/>
    </source>
</evidence>
<keyword evidence="2" id="KW-1185">Reference proteome</keyword>
<dbReference type="AlphaFoldDB" id="A0AAC9UHC1"/>
<sequence>MLARRREFTSRNVFLINQRGIKPRLQQTPTRRREFTSRNVF</sequence>
<organism evidence="1 2">
    <name type="scientific">Pseudoalteromonas nigrifaciens</name>
    <dbReference type="NCBI Taxonomy" id="28109"/>
    <lineage>
        <taxon>Bacteria</taxon>
        <taxon>Pseudomonadati</taxon>
        <taxon>Pseudomonadota</taxon>
        <taxon>Gammaproteobacteria</taxon>
        <taxon>Alteromonadales</taxon>
        <taxon>Pseudoalteromonadaceae</taxon>
        <taxon>Pseudoalteromonas</taxon>
    </lineage>
</organism>
<gene>
    <name evidence="1" type="ORF">PNIG_a0483</name>
</gene>
<dbReference type="EMBL" id="CP011036">
    <property type="protein sequence ID" value="ASM52796.1"/>
    <property type="molecule type" value="Genomic_DNA"/>
</dbReference>
<evidence type="ECO:0000313" key="1">
    <source>
        <dbReference type="EMBL" id="ASM52796.1"/>
    </source>
</evidence>
<name>A0AAC9UHC1_9GAMM</name>
<reference evidence="1 2" key="1">
    <citation type="submission" date="2015-03" db="EMBL/GenBank/DDBJ databases">
        <authorList>
            <person name="Xie B.-B."/>
            <person name="Rong J.-C."/>
            <person name="Qin Q.-L."/>
            <person name="Zhang Y.-Z."/>
        </authorList>
    </citation>
    <scope>NUCLEOTIDE SEQUENCE [LARGE SCALE GENOMIC DNA]</scope>
    <source>
        <strain evidence="1 2">KMM 661</strain>
    </source>
</reference>
<accession>A0AAC9UHC1</accession>
<protein>
    <submittedName>
        <fullName evidence="1">Uncharacterized protein</fullName>
    </submittedName>
</protein>
<proteinExistence type="predicted"/>